<feature type="region of interest" description="Disordered" evidence="1">
    <location>
        <begin position="813"/>
        <end position="845"/>
    </location>
</feature>
<feature type="compositionally biased region" description="Basic and acidic residues" evidence="1">
    <location>
        <begin position="755"/>
        <end position="764"/>
    </location>
</feature>
<accession>A0ABD3Q2M1</accession>
<reference evidence="2 3" key="1">
    <citation type="journal article" date="2020" name="G3 (Bethesda)">
        <title>Improved Reference Genome for Cyclotella cryptica CCMP332, a Model for Cell Wall Morphogenesis, Salinity Adaptation, and Lipid Production in Diatoms (Bacillariophyta).</title>
        <authorList>
            <person name="Roberts W.R."/>
            <person name="Downey K.M."/>
            <person name="Ruck E.C."/>
            <person name="Traller J.C."/>
            <person name="Alverson A.J."/>
        </authorList>
    </citation>
    <scope>NUCLEOTIDE SEQUENCE [LARGE SCALE GENOMIC DNA]</scope>
    <source>
        <strain evidence="2 3">CCMP332</strain>
    </source>
</reference>
<dbReference type="EMBL" id="JABMIG020000083">
    <property type="protein sequence ID" value="KAL3794164.1"/>
    <property type="molecule type" value="Genomic_DNA"/>
</dbReference>
<feature type="region of interest" description="Disordered" evidence="1">
    <location>
        <begin position="253"/>
        <end position="280"/>
    </location>
</feature>
<sequence>MASKAGPAFVSRISREFSEANATSGPAPVEFSPVEFEEYIGNVQPSFSGSADNEDSNFDVDLPWDANEDGPGERSDHGHAEEDEENNSHGPQHQQNAEGRRVTPHGTMTSILSVAEYTSKVQDKRQHQHGQQQQRQQRETQQQQRPGQDTQKYQKSLRLRAAKYFRTAPSPTTSCDASVQNSGNLQRKDCNMHDERPAIDDIEDDRISAANSRLVAPSPTSTIHTTNYPPCNPAKRNIPPQNKASLAFFPRTRVTSPSNHSSRNSPTFSIKSSHTSHTDARTEVTTAMTTISRYSDPPLSTSGMSRYSDPSLYFEDIQSQVSTSATSVSYGSDLENAARRILGRKRGFVVHGDASSVGKVEVVVEKHVIDTNASLTRTTHSNHSKNEILHRRPSRERLKKKTGRTIGLRTRESTDDESEKEEETDGEEMDVLHPLPPPRNPPGVYHAENKLVENEQCHSGEGARNVSQRSPLTNRDQNEEKALKHFDDVGAFATFPTPGTVDQVGDYHYIHEENSTLNNYVAKELNNLPSTSWDDPNKAVFVTGDNVDYDDTTNNYYDDITNNYYDEHDAAYFDRKSNENYIMSNLDPVLSIWDDSWNQTRQFISASYASSLEGDAGEAEESENDCGEFNEHDYFHDFGLKSGQSWEALPSPVQFSPTRGVIGGNAGYENHGFDILNTTPEHHEDYLKSTSEIDFFAWNDEEYATDPEPALFEDRHDSDKISQDLGIHSFQHRTNNPNTSTDVLLDSSAPIEKSVSCDKREENKANQTLPSSHDYPLSDGDTPTRKAKRGFNLFRSRNECDVLLKYHSEGDHCDSDLEYSPDKHSYGVSPTRSTRRQAKQKVSQRSLHFFGDRHHNRRKKVEKDSVLHTEYESLRKDSELISSGAPISFQTKLRHVSPDRPKVKSNTTSSAIVTQSKLKQVTPEQVSVVTNNRNVVQVKEHSTHVSSNTAMHKKALSDVVGSPLRDASVPKQGDMQPIYSSNRANTPVSNLNDSLLTEETPLVSNKALNDLPPAPSLNQSSSTLSDSRNANPSSPLAGLPPRFPNSNLDEKKSSPVKRKQPQSPGFTGADVIISNENVDDCSISTLQSDSLGSLVTKATAEKSRRSYTSQRSGMSEIERLRKENERLREELENRSEMRSGVSSTYVKALKEENEHLREELISASNRYNASHNSPDVMYKSTIARLLERDDPANHRQSSRVNVSDSPRKSKQHVNHRKPSAPLSNGADFDDESITTQSESIRDKRFQFSRDADVRGGPGLLQKIATVADQVKSSTFDRSNSARERRTCDISLSKPLELIAACTRKDKGPGEPAPCNTTVASGKEVIERVLGYIKQNHESDKTATPGVVKADSFQSTKSDSASDSLVHRTAAKNLRRAKLTGSSPMVEVTLL</sequence>
<feature type="region of interest" description="Disordered" evidence="1">
    <location>
        <begin position="1006"/>
        <end position="1071"/>
    </location>
</feature>
<feature type="compositionally biased region" description="Polar residues" evidence="1">
    <location>
        <begin position="218"/>
        <end position="229"/>
    </location>
</feature>
<dbReference type="Proteomes" id="UP001516023">
    <property type="component" value="Unassembled WGS sequence"/>
</dbReference>
<feature type="region of interest" description="Disordered" evidence="1">
    <location>
        <begin position="374"/>
        <end position="439"/>
    </location>
</feature>
<feature type="region of interest" description="Disordered" evidence="1">
    <location>
        <begin position="42"/>
        <end position="155"/>
    </location>
</feature>
<organism evidence="2 3">
    <name type="scientific">Cyclotella cryptica</name>
    <dbReference type="NCBI Taxonomy" id="29204"/>
    <lineage>
        <taxon>Eukaryota</taxon>
        <taxon>Sar</taxon>
        <taxon>Stramenopiles</taxon>
        <taxon>Ochrophyta</taxon>
        <taxon>Bacillariophyta</taxon>
        <taxon>Coscinodiscophyceae</taxon>
        <taxon>Thalassiosirophycidae</taxon>
        <taxon>Stephanodiscales</taxon>
        <taxon>Stephanodiscaceae</taxon>
        <taxon>Cyclotella</taxon>
    </lineage>
</organism>
<feature type="compositionally biased region" description="Polar residues" evidence="1">
    <location>
        <begin position="253"/>
        <end position="275"/>
    </location>
</feature>
<feature type="compositionally biased region" description="Acidic residues" evidence="1">
    <location>
        <begin position="414"/>
        <end position="429"/>
    </location>
</feature>
<feature type="compositionally biased region" description="Polar residues" evidence="1">
    <location>
        <begin position="88"/>
        <end position="97"/>
    </location>
</feature>
<proteinExistence type="predicted"/>
<feature type="region of interest" description="Disordered" evidence="1">
    <location>
        <begin position="1189"/>
        <end position="1252"/>
    </location>
</feature>
<evidence type="ECO:0000256" key="1">
    <source>
        <dbReference type="SAM" id="MobiDB-lite"/>
    </source>
</evidence>
<evidence type="ECO:0000313" key="2">
    <source>
        <dbReference type="EMBL" id="KAL3794164.1"/>
    </source>
</evidence>
<feature type="region of interest" description="Disordered" evidence="1">
    <location>
        <begin position="963"/>
        <end position="991"/>
    </location>
</feature>
<feature type="compositionally biased region" description="Basic and acidic residues" evidence="1">
    <location>
        <begin position="71"/>
        <end position="80"/>
    </location>
</feature>
<feature type="region of interest" description="Disordered" evidence="1">
    <location>
        <begin position="754"/>
        <end position="785"/>
    </location>
</feature>
<feature type="region of interest" description="Disordered" evidence="1">
    <location>
        <begin position="457"/>
        <end position="476"/>
    </location>
</feature>
<feature type="region of interest" description="Disordered" evidence="1">
    <location>
        <begin position="1102"/>
        <end position="1122"/>
    </location>
</feature>
<keyword evidence="3" id="KW-1185">Reference proteome</keyword>
<gene>
    <name evidence="2" type="ORF">HJC23_012871</name>
</gene>
<feature type="compositionally biased region" description="Basic and acidic residues" evidence="1">
    <location>
        <begin position="1239"/>
        <end position="1252"/>
    </location>
</feature>
<feature type="compositionally biased region" description="Basic and acidic residues" evidence="1">
    <location>
        <begin position="813"/>
        <end position="825"/>
    </location>
</feature>
<feature type="compositionally biased region" description="Basic residues" evidence="1">
    <location>
        <begin position="391"/>
        <end position="403"/>
    </location>
</feature>
<name>A0ABD3Q2M1_9STRA</name>
<feature type="compositionally biased region" description="Polar residues" evidence="1">
    <location>
        <begin position="978"/>
        <end position="991"/>
    </location>
</feature>
<feature type="compositionally biased region" description="Polar residues" evidence="1">
    <location>
        <begin position="1194"/>
        <end position="1204"/>
    </location>
</feature>
<feature type="compositionally biased region" description="Polar residues" evidence="1">
    <location>
        <begin position="465"/>
        <end position="475"/>
    </location>
</feature>
<feature type="region of interest" description="Disordered" evidence="1">
    <location>
        <begin position="217"/>
        <end position="238"/>
    </location>
</feature>
<comment type="caution">
    <text evidence="2">The sequence shown here is derived from an EMBL/GenBank/DDBJ whole genome shotgun (WGS) entry which is preliminary data.</text>
</comment>
<feature type="compositionally biased region" description="Low complexity" evidence="1">
    <location>
        <begin position="129"/>
        <end position="151"/>
    </location>
</feature>
<feature type="compositionally biased region" description="Basic residues" evidence="1">
    <location>
        <begin position="1208"/>
        <end position="1218"/>
    </location>
</feature>
<feature type="compositionally biased region" description="Low complexity" evidence="1">
    <location>
        <begin position="1016"/>
        <end position="1027"/>
    </location>
</feature>
<evidence type="ECO:0000313" key="3">
    <source>
        <dbReference type="Proteomes" id="UP001516023"/>
    </source>
</evidence>
<protein>
    <submittedName>
        <fullName evidence="2">Uncharacterized protein</fullName>
    </submittedName>
</protein>